<dbReference type="PROSITE" id="PS52050">
    <property type="entry name" value="WYL"/>
    <property type="match status" value="1"/>
</dbReference>
<dbReference type="InterPro" id="IPR051534">
    <property type="entry name" value="CBASS_pafABC_assoc_protein"/>
</dbReference>
<dbReference type="InterPro" id="IPR057727">
    <property type="entry name" value="WCX_dom"/>
</dbReference>
<dbReference type="PANTHER" id="PTHR34580">
    <property type="match status" value="1"/>
</dbReference>
<reference evidence="3" key="1">
    <citation type="submission" date="2021-08" db="EMBL/GenBank/DDBJ databases">
        <title>Flavobacterium sp. strain CC-SYL302.</title>
        <authorList>
            <person name="Lin S.-Y."/>
            <person name="Lee T.-H."/>
            <person name="Young C.-C."/>
        </authorList>
    </citation>
    <scope>NUCLEOTIDE SEQUENCE</scope>
    <source>
        <strain evidence="3">CC-SYL302</strain>
    </source>
</reference>
<dbReference type="InterPro" id="IPR026881">
    <property type="entry name" value="WYL_dom"/>
</dbReference>
<feature type="domain" description="WCX" evidence="2">
    <location>
        <begin position="224"/>
        <end position="302"/>
    </location>
</feature>
<evidence type="ECO:0000313" key="4">
    <source>
        <dbReference type="Proteomes" id="UP001163328"/>
    </source>
</evidence>
<dbReference type="Proteomes" id="UP001163328">
    <property type="component" value="Chromosome"/>
</dbReference>
<accession>A0ABY6LYD2</accession>
<feature type="domain" description="WYL" evidence="1">
    <location>
        <begin position="121"/>
        <end position="186"/>
    </location>
</feature>
<sequence length="306" mass="35970">MSNKIRFFQRYFFIIDLLNRRKLNVQELVDQIAENFKDYSSSYSSRTLSRDLSDIKEIFGFEISFNRSGKYYEIEKGFHDDEDQKKHKLLESLQLFQLASNHNQYKDILVFEQRKFEGFHYIADILTAIRDSKIITFNYQKFNEEVSSTRTVRPLAIREHNSRWYMVAEEVADAEKTRKSFGLDRIIGPIVCTDATFEYPTDFDIKTHLDHVFGLGDGSSQNIEKVQLLFNPITAKYIKTLPLHKSQQEIVNTKYKDGVLMEYQLVINRELVHEIVKLGAEVKVIQPTSLKNKVKEVLQNALKQYQ</sequence>
<dbReference type="EMBL" id="CP081495">
    <property type="protein sequence ID" value="UYW00552.1"/>
    <property type="molecule type" value="Genomic_DNA"/>
</dbReference>
<organism evidence="3 4">
    <name type="scientific">Flavobacterium agricola</name>
    <dbReference type="NCBI Taxonomy" id="2870839"/>
    <lineage>
        <taxon>Bacteria</taxon>
        <taxon>Pseudomonadati</taxon>
        <taxon>Bacteroidota</taxon>
        <taxon>Flavobacteriia</taxon>
        <taxon>Flavobacteriales</taxon>
        <taxon>Flavobacteriaceae</taxon>
        <taxon>Flavobacterium</taxon>
    </lineage>
</organism>
<protein>
    <submittedName>
        <fullName evidence="3">WYL domain-containing protein</fullName>
    </submittedName>
</protein>
<evidence type="ECO:0000259" key="2">
    <source>
        <dbReference type="Pfam" id="PF25583"/>
    </source>
</evidence>
<evidence type="ECO:0000313" key="3">
    <source>
        <dbReference type="EMBL" id="UYW00552.1"/>
    </source>
</evidence>
<keyword evidence="4" id="KW-1185">Reference proteome</keyword>
<proteinExistence type="predicted"/>
<dbReference type="RefSeq" id="WP_264432406.1">
    <property type="nucleotide sequence ID" value="NZ_CP081495.1"/>
</dbReference>
<dbReference type="Pfam" id="PF25583">
    <property type="entry name" value="WCX"/>
    <property type="match status" value="1"/>
</dbReference>
<dbReference type="Pfam" id="PF13280">
    <property type="entry name" value="WYL"/>
    <property type="match status" value="1"/>
</dbReference>
<evidence type="ECO:0000259" key="1">
    <source>
        <dbReference type="Pfam" id="PF13280"/>
    </source>
</evidence>
<name>A0ABY6LYD2_9FLAO</name>
<dbReference type="PANTHER" id="PTHR34580:SF9">
    <property type="entry name" value="SLL5097 PROTEIN"/>
    <property type="match status" value="1"/>
</dbReference>
<gene>
    <name evidence="3" type="ORF">K5I29_08340</name>
</gene>